<name>A0A1D9QAK1_SCLS1</name>
<evidence type="ECO:0000313" key="5">
    <source>
        <dbReference type="Proteomes" id="UP000177798"/>
    </source>
</evidence>
<sequence>MSFIRLLQRKPNGEIVFREFTSSEVPTYAILSHTWGEEEVVYQDLKKSKNKSKTVNKAGWRKIQFCAKQAAVDGLEYFWVDTCCIDKKNSVELNAAINSMFRWYQNAARCYVYLSDVSKPDTGVDDQRAWEEAFRKSRWFTRGWTLQELIAPRLVDFFSSEGKRLGNKLSLESEIHEITGIANKALRGDALSNFSIKERRSWAEHRNTTIEEDEAYCLIGIFDVSMVPNYGERRDQAFRRLEDEIHRMYKGANFEQFAVGLNLASFPEATQFVAREKELSEIHELLQDHSSRSCVILHGLGGMGKTQLATTYARRHKEKYTAIFWLNANDEDSLKLSFRDIAQQVLRHHPSTSVLSSIDQDKDLDQIISGVKDWLDSTQNTRWLMIYDNFDNPKRSDNPDNSAVDIRQFLPQSDHGSIIITTRSSQVKQGIRIHVQRLDVREGLEIVSNMSGRKGIEKALVKELDGLPLALSTAGVYLEHVTTSFSDYLQLYKTSWLKLQMTSPLLDSYVDRTLCTTWQITFDRIQQQNKASAKLLKLWAYFHREDLWFDLLRHANSIDDEWIQKLMKDELNFNEAITLLCTFGLVDPDRSPQQQVGARGYSIHSCVHSWIVFVLNKEWDKSLAHLALTCVASEVPDTNEKYWWLSQRRLLQHATRQAFFIEDAKVDIDGLYWEFHNLGVLYSDQGKLAEAEKMYLRALEGKEKALGPDHTSTLDTVNNLGNLYSDQGKLAEAEKMYLRALEGKEKALGPDHTSTLDTVHNLGHLYSDQGKLAEAEMMYLRALEGKEKALGPDHTSTLSTVHNLGNLYSHQGKLAEAEKMYLRALEGKEKALGPDHTSTLSTVHNLGHLYSHQGKLAEAEKMYLRALEGKEKALGPDHTSTLGTVHNLGHLYSDQGKLAEAEMMYLRALEGKEKALGPDHTSTLDTVHNLGHLYSDQGKLAEAEMMYLRALEGYENALGLELASSYLPALNTMFNFGNLLSQTDRKDMARAMYNRALSGYTTVQGPSSKLSRQVEDRLQALQVASAGSNVGRNEFTEPGVANSRSLKQKIRKLGRWLNIR</sequence>
<dbReference type="VEuPathDB" id="FungiDB:sscle_08g067350"/>
<dbReference type="InterPro" id="IPR010730">
    <property type="entry name" value="HET"/>
</dbReference>
<dbReference type="Gene3D" id="1.25.40.10">
    <property type="entry name" value="Tetratricopeptide repeat domain"/>
    <property type="match status" value="2"/>
</dbReference>
<feature type="domain" description="Heterokaryon incompatibility" evidence="2">
    <location>
        <begin position="28"/>
        <end position="119"/>
    </location>
</feature>
<dbReference type="Pfam" id="PF13424">
    <property type="entry name" value="TPR_12"/>
    <property type="match status" value="3"/>
</dbReference>
<reference evidence="5" key="1">
    <citation type="journal article" date="2017" name="Genome Biol. Evol.">
        <title>The complete genome sequence of the phytopathogenic fungus Sclerotinia sclerotiorum reveals insights into the genome architecture of broad host range pathogens.</title>
        <authorList>
            <person name="Derbyshire M."/>
            <person name="Denton-Giles M."/>
            <person name="Hegedus D."/>
            <person name="Seifbarghy S."/>
            <person name="Rollins J."/>
            <person name="van Kan J."/>
            <person name="Seidl M.F."/>
            <person name="Faino L."/>
            <person name="Mbengue M."/>
            <person name="Navaud O."/>
            <person name="Raffaele S."/>
            <person name="Hammond-Kosack K."/>
            <person name="Heard S."/>
            <person name="Oliver R."/>
        </authorList>
    </citation>
    <scope>NUCLEOTIDE SEQUENCE [LARGE SCALE GENOMIC DNA]</scope>
    <source>
        <strain evidence="5">ATCC 18683 / 1980 / Ss-1</strain>
    </source>
</reference>
<evidence type="ECO:0000259" key="3">
    <source>
        <dbReference type="Pfam" id="PF13191"/>
    </source>
</evidence>
<dbReference type="AlphaFoldDB" id="A0A1D9QAK1"/>
<dbReference type="SMART" id="SM00028">
    <property type="entry name" value="TPR"/>
    <property type="match status" value="8"/>
</dbReference>
<evidence type="ECO:0000256" key="1">
    <source>
        <dbReference type="PROSITE-ProRule" id="PRU00339"/>
    </source>
</evidence>
<dbReference type="Proteomes" id="UP000177798">
    <property type="component" value="Chromosome 8"/>
</dbReference>
<dbReference type="Pfam" id="PF06985">
    <property type="entry name" value="HET"/>
    <property type="match status" value="1"/>
</dbReference>
<feature type="domain" description="Orc1-like AAA ATPase" evidence="3">
    <location>
        <begin position="271"/>
        <end position="351"/>
    </location>
</feature>
<dbReference type="NCBIfam" id="NF040586">
    <property type="entry name" value="FxSxx_TPR"/>
    <property type="match status" value="1"/>
</dbReference>
<dbReference type="PANTHER" id="PTHR10622">
    <property type="entry name" value="HET DOMAIN-CONTAINING PROTEIN"/>
    <property type="match status" value="1"/>
</dbReference>
<organism evidence="4 5">
    <name type="scientific">Sclerotinia sclerotiorum (strain ATCC 18683 / 1980 / Ss-1)</name>
    <name type="common">White mold</name>
    <name type="synonym">Whetzelinia sclerotiorum</name>
    <dbReference type="NCBI Taxonomy" id="665079"/>
    <lineage>
        <taxon>Eukaryota</taxon>
        <taxon>Fungi</taxon>
        <taxon>Dikarya</taxon>
        <taxon>Ascomycota</taxon>
        <taxon>Pezizomycotina</taxon>
        <taxon>Leotiomycetes</taxon>
        <taxon>Helotiales</taxon>
        <taxon>Sclerotiniaceae</taxon>
        <taxon>Sclerotinia</taxon>
    </lineage>
</organism>
<evidence type="ECO:0000313" key="4">
    <source>
        <dbReference type="EMBL" id="APA11965.1"/>
    </source>
</evidence>
<dbReference type="SUPFAM" id="SSF48452">
    <property type="entry name" value="TPR-like"/>
    <property type="match status" value="3"/>
</dbReference>
<dbReference type="SUPFAM" id="SSF52540">
    <property type="entry name" value="P-loop containing nucleoside triphosphate hydrolases"/>
    <property type="match status" value="1"/>
</dbReference>
<feature type="repeat" description="TPR" evidence="1">
    <location>
        <begin position="714"/>
        <end position="747"/>
    </location>
</feature>
<dbReference type="OrthoDB" id="674604at2759"/>
<feature type="repeat" description="TPR" evidence="1">
    <location>
        <begin position="798"/>
        <end position="831"/>
    </location>
</feature>
<dbReference type="EMBL" id="CP017821">
    <property type="protein sequence ID" value="APA11965.1"/>
    <property type="molecule type" value="Genomic_DNA"/>
</dbReference>
<evidence type="ECO:0000259" key="2">
    <source>
        <dbReference type="Pfam" id="PF06985"/>
    </source>
</evidence>
<dbReference type="GO" id="GO:0043531">
    <property type="term" value="F:ADP binding"/>
    <property type="evidence" value="ECO:0007669"/>
    <property type="project" value="InterPro"/>
</dbReference>
<feature type="repeat" description="TPR" evidence="1">
    <location>
        <begin position="756"/>
        <end position="789"/>
    </location>
</feature>
<accession>A0A1D9QAK1</accession>
<dbReference type="InterPro" id="IPR019734">
    <property type="entry name" value="TPR_rpt"/>
</dbReference>
<feature type="repeat" description="TPR" evidence="1">
    <location>
        <begin position="840"/>
        <end position="873"/>
    </location>
</feature>
<keyword evidence="1" id="KW-0802">TPR repeat</keyword>
<dbReference type="InterPro" id="IPR041664">
    <property type="entry name" value="AAA_16"/>
</dbReference>
<dbReference type="Gene3D" id="3.40.50.300">
    <property type="entry name" value="P-loop containing nucleotide triphosphate hydrolases"/>
    <property type="match status" value="1"/>
</dbReference>
<dbReference type="PANTHER" id="PTHR10622:SF13">
    <property type="entry name" value="NACHT DOMAIN-CONTAINING PROTEIN"/>
    <property type="match status" value="1"/>
</dbReference>
<dbReference type="PROSITE" id="PS50005">
    <property type="entry name" value="TPR"/>
    <property type="match status" value="4"/>
</dbReference>
<proteinExistence type="predicted"/>
<dbReference type="Pfam" id="PF13374">
    <property type="entry name" value="TPR_10"/>
    <property type="match status" value="1"/>
</dbReference>
<protein>
    <submittedName>
        <fullName evidence="4">Uncharacterized protein</fullName>
    </submittedName>
</protein>
<dbReference type="InterPro" id="IPR027417">
    <property type="entry name" value="P-loop_NTPase"/>
</dbReference>
<gene>
    <name evidence="4" type="ORF">sscle_08g067350</name>
</gene>
<dbReference type="Pfam" id="PF13191">
    <property type="entry name" value="AAA_16"/>
    <property type="match status" value="1"/>
</dbReference>
<dbReference type="InterPro" id="IPR011990">
    <property type="entry name" value="TPR-like_helical_dom_sf"/>
</dbReference>